<evidence type="ECO:0000256" key="5">
    <source>
        <dbReference type="ARBA" id="ARBA00022807"/>
    </source>
</evidence>
<reference evidence="8 9" key="1">
    <citation type="submission" date="2020-07" db="EMBL/GenBank/DDBJ databases">
        <title>Sequencing the genomes of 1000 actinobacteria strains.</title>
        <authorList>
            <person name="Klenk H.-P."/>
        </authorList>
    </citation>
    <scope>NUCLEOTIDE SEQUENCE [LARGE SCALE GENOMIC DNA]</scope>
    <source>
        <strain evidence="8 9">DSM 19663</strain>
    </source>
</reference>
<sequence>MKNTRVLVTGFEAFAVAASNPSGEVVRRLVSVPQPELAEAGVEVRGVVLPVSYRASGPALMEAIAAHAPDVVIALGLADGRSGITPERVAINLDDARIPDNDGDQPIDAAIDDNGPAARFSTLPVKAIVAALTEVGLPASVSLTAGSFVCNHVAYLVGGAVERNPGLRGGFMHVPATPDLVPPGSSVPTMTIDELERGIRLAIITAVQTATDAKVTGGSIH</sequence>
<evidence type="ECO:0000256" key="6">
    <source>
        <dbReference type="HAMAP-Rule" id="MF_00417"/>
    </source>
</evidence>
<dbReference type="InterPro" id="IPR000816">
    <property type="entry name" value="Peptidase_C15"/>
</dbReference>
<dbReference type="PANTHER" id="PTHR23402">
    <property type="entry name" value="PROTEASE FAMILY C15 PYROGLUTAMYL-PEPTIDASE I-RELATED"/>
    <property type="match status" value="1"/>
</dbReference>
<dbReference type="NCBIfam" id="TIGR00504">
    <property type="entry name" value="pyro_pdase"/>
    <property type="match status" value="1"/>
</dbReference>
<organism evidence="8 9">
    <name type="scientific">Microcella alkalica</name>
    <dbReference type="NCBI Taxonomy" id="355930"/>
    <lineage>
        <taxon>Bacteria</taxon>
        <taxon>Bacillati</taxon>
        <taxon>Actinomycetota</taxon>
        <taxon>Actinomycetes</taxon>
        <taxon>Micrococcales</taxon>
        <taxon>Microbacteriaceae</taxon>
        <taxon>Microcella</taxon>
    </lineage>
</organism>
<dbReference type="InterPro" id="IPR029762">
    <property type="entry name" value="PGP-I_bact-type"/>
</dbReference>
<evidence type="ECO:0000256" key="4">
    <source>
        <dbReference type="ARBA" id="ARBA00022801"/>
    </source>
</evidence>
<dbReference type="Pfam" id="PF01470">
    <property type="entry name" value="Peptidase_C15"/>
    <property type="match status" value="1"/>
</dbReference>
<evidence type="ECO:0000256" key="2">
    <source>
        <dbReference type="ARBA" id="ARBA00022490"/>
    </source>
</evidence>
<evidence type="ECO:0000256" key="3">
    <source>
        <dbReference type="ARBA" id="ARBA00022670"/>
    </source>
</evidence>
<comment type="subcellular location">
    <subcellularLocation>
        <location evidence="6">Cytoplasm</location>
    </subcellularLocation>
</comment>
<dbReference type="InterPro" id="IPR036440">
    <property type="entry name" value="Peptidase_C15-like_sf"/>
</dbReference>
<gene>
    <name evidence="6" type="primary">pcp</name>
    <name evidence="8" type="ORF">FHX53_001287</name>
</gene>
<dbReference type="AlphaFoldDB" id="A0A839EB71"/>
<dbReference type="InterPro" id="IPR016125">
    <property type="entry name" value="Peptidase_C15-like"/>
</dbReference>
<keyword evidence="4 6" id="KW-0378">Hydrolase</keyword>
<dbReference type="PIRSF" id="PIRSF015592">
    <property type="entry name" value="Prld-crbxl_pptds"/>
    <property type="match status" value="1"/>
</dbReference>
<dbReference type="Gene3D" id="3.40.630.20">
    <property type="entry name" value="Peptidase C15, pyroglutamyl peptidase I-like"/>
    <property type="match status" value="1"/>
</dbReference>
<keyword evidence="3 6" id="KW-0645">Protease</keyword>
<comment type="similarity">
    <text evidence="1 6">Belongs to the peptidase C15 family.</text>
</comment>
<dbReference type="GO" id="GO:0006508">
    <property type="term" value="P:proteolysis"/>
    <property type="evidence" value="ECO:0007669"/>
    <property type="project" value="UniProtKB-KW"/>
</dbReference>
<dbReference type="PRINTS" id="PR00706">
    <property type="entry name" value="PYROGLUPTASE"/>
</dbReference>
<dbReference type="EC" id="3.4.19.3" evidence="6"/>
<keyword evidence="9" id="KW-1185">Reference proteome</keyword>
<evidence type="ECO:0000256" key="7">
    <source>
        <dbReference type="PROSITE-ProRule" id="PRU10077"/>
    </source>
</evidence>
<comment type="subunit">
    <text evidence="6">Homotetramer.</text>
</comment>
<feature type="active site" evidence="6 7">
    <location>
        <position position="150"/>
    </location>
</feature>
<dbReference type="PANTHER" id="PTHR23402:SF1">
    <property type="entry name" value="PYROGLUTAMYL-PEPTIDASE I"/>
    <property type="match status" value="1"/>
</dbReference>
<proteinExistence type="inferred from homology"/>
<dbReference type="HAMAP" id="MF_00417">
    <property type="entry name" value="Pyrrolid_peptidase"/>
    <property type="match status" value="1"/>
</dbReference>
<comment type="caution">
    <text evidence="8">The sequence shown here is derived from an EMBL/GenBank/DDBJ whole genome shotgun (WGS) entry which is preliminary data.</text>
</comment>
<dbReference type="RefSeq" id="WP_182490504.1">
    <property type="nucleotide sequence ID" value="NZ_BAAAOV010000022.1"/>
</dbReference>
<protein>
    <recommendedName>
        <fullName evidence="6">Pyrrolidone-carboxylate peptidase</fullName>
        <ecNumber evidence="6">3.4.19.3</ecNumber>
    </recommendedName>
    <alternativeName>
        <fullName evidence="6">5-oxoprolyl-peptidase</fullName>
    </alternativeName>
    <alternativeName>
        <fullName evidence="6">Pyroglutamyl-peptidase I</fullName>
        <shortName evidence="6">PGP-I</shortName>
        <shortName evidence="6">Pyrase</shortName>
    </alternativeName>
</protein>
<dbReference type="GO" id="GO:0016920">
    <property type="term" value="F:pyroglutamyl-peptidase activity"/>
    <property type="evidence" value="ECO:0007669"/>
    <property type="project" value="UniProtKB-UniRule"/>
</dbReference>
<keyword evidence="5 6" id="KW-0788">Thiol protease</keyword>
<accession>A0A839EB71</accession>
<keyword evidence="2 6" id="KW-0963">Cytoplasm</keyword>
<evidence type="ECO:0000256" key="1">
    <source>
        <dbReference type="ARBA" id="ARBA00006641"/>
    </source>
</evidence>
<dbReference type="Proteomes" id="UP000585905">
    <property type="component" value="Unassembled WGS sequence"/>
</dbReference>
<dbReference type="SUPFAM" id="SSF53182">
    <property type="entry name" value="Pyrrolidone carboxyl peptidase (pyroglutamate aminopeptidase)"/>
    <property type="match status" value="1"/>
</dbReference>
<dbReference type="CDD" id="cd00501">
    <property type="entry name" value="Peptidase_C15"/>
    <property type="match status" value="1"/>
</dbReference>
<feature type="active site" evidence="6">
    <location>
        <position position="87"/>
    </location>
</feature>
<dbReference type="NCBIfam" id="NF009676">
    <property type="entry name" value="PRK13197.1"/>
    <property type="match status" value="1"/>
</dbReference>
<feature type="active site" evidence="6">
    <location>
        <position position="173"/>
    </location>
</feature>
<evidence type="ECO:0000313" key="8">
    <source>
        <dbReference type="EMBL" id="MBA8847702.1"/>
    </source>
</evidence>
<dbReference type="GO" id="GO:0005829">
    <property type="term" value="C:cytosol"/>
    <property type="evidence" value="ECO:0007669"/>
    <property type="project" value="InterPro"/>
</dbReference>
<dbReference type="EMBL" id="JACGWX010000002">
    <property type="protein sequence ID" value="MBA8847702.1"/>
    <property type="molecule type" value="Genomic_DNA"/>
</dbReference>
<dbReference type="InterPro" id="IPR033694">
    <property type="entry name" value="PGPEP1_Cys_AS"/>
</dbReference>
<comment type="catalytic activity">
    <reaction evidence="6 7">
        <text>Release of an N-terminal pyroglutamyl group from a polypeptide, the second amino acid generally not being Pro.</text>
        <dbReference type="EC" id="3.4.19.3"/>
    </reaction>
</comment>
<evidence type="ECO:0000313" key="9">
    <source>
        <dbReference type="Proteomes" id="UP000585905"/>
    </source>
</evidence>
<dbReference type="PROSITE" id="PS01334">
    <property type="entry name" value="PYRASE_CYS"/>
    <property type="match status" value="1"/>
</dbReference>
<comment type="function">
    <text evidence="6">Removes 5-oxoproline from various penultimate amino acid residues except L-proline.</text>
</comment>
<name>A0A839EB71_9MICO</name>